<dbReference type="GO" id="GO:0007018">
    <property type="term" value="P:microtubule-based movement"/>
    <property type="evidence" value="ECO:0007669"/>
    <property type="project" value="InterPro"/>
</dbReference>
<gene>
    <name evidence="4" type="ORF">CYMTET_19373</name>
</gene>
<dbReference type="InterPro" id="IPR027417">
    <property type="entry name" value="P-loop_NTPase"/>
</dbReference>
<reference evidence="4 5" key="1">
    <citation type="journal article" date="2015" name="Genome Biol. Evol.">
        <title>Comparative Genomics of a Bacterivorous Green Alga Reveals Evolutionary Causalities and Consequences of Phago-Mixotrophic Mode of Nutrition.</title>
        <authorList>
            <person name="Burns J.A."/>
            <person name="Paasch A."/>
            <person name="Narechania A."/>
            <person name="Kim E."/>
        </authorList>
    </citation>
    <scope>NUCLEOTIDE SEQUENCE [LARGE SCALE GENOMIC DNA]</scope>
    <source>
        <strain evidence="4 5">PLY_AMNH</strain>
    </source>
</reference>
<dbReference type="SMART" id="SM00129">
    <property type="entry name" value="KISc"/>
    <property type="match status" value="1"/>
</dbReference>
<comment type="caution">
    <text evidence="4">The sequence shown here is derived from an EMBL/GenBank/DDBJ whole genome shotgun (WGS) entry which is preliminary data.</text>
</comment>
<dbReference type="GO" id="GO:0005524">
    <property type="term" value="F:ATP binding"/>
    <property type="evidence" value="ECO:0007669"/>
    <property type="project" value="UniProtKB-UniRule"/>
</dbReference>
<keyword evidence="2" id="KW-0067">ATP-binding</keyword>
<dbReference type="GO" id="GO:0008017">
    <property type="term" value="F:microtubule binding"/>
    <property type="evidence" value="ECO:0007669"/>
    <property type="project" value="InterPro"/>
</dbReference>
<dbReference type="EMBL" id="LGRX02009039">
    <property type="protein sequence ID" value="KAK3272330.1"/>
    <property type="molecule type" value="Genomic_DNA"/>
</dbReference>
<keyword evidence="1 2" id="KW-0505">Motor protein</keyword>
<proteinExistence type="inferred from homology"/>
<organism evidence="4 5">
    <name type="scientific">Cymbomonas tetramitiformis</name>
    <dbReference type="NCBI Taxonomy" id="36881"/>
    <lineage>
        <taxon>Eukaryota</taxon>
        <taxon>Viridiplantae</taxon>
        <taxon>Chlorophyta</taxon>
        <taxon>Pyramimonadophyceae</taxon>
        <taxon>Pyramimonadales</taxon>
        <taxon>Pyramimonadaceae</taxon>
        <taxon>Cymbomonas</taxon>
    </lineage>
</organism>
<name>A0AAE0L5D1_9CHLO</name>
<dbReference type="Gene3D" id="3.40.850.10">
    <property type="entry name" value="Kinesin motor domain"/>
    <property type="match status" value="1"/>
</dbReference>
<keyword evidence="5" id="KW-1185">Reference proteome</keyword>
<dbReference type="SUPFAM" id="SSF52540">
    <property type="entry name" value="P-loop containing nucleoside triphosphate hydrolases"/>
    <property type="match status" value="1"/>
</dbReference>
<dbReference type="GO" id="GO:0003777">
    <property type="term" value="F:microtubule motor activity"/>
    <property type="evidence" value="ECO:0007669"/>
    <property type="project" value="InterPro"/>
</dbReference>
<dbReference type="PANTHER" id="PTHR24115">
    <property type="entry name" value="KINESIN-RELATED"/>
    <property type="match status" value="1"/>
</dbReference>
<dbReference type="Proteomes" id="UP001190700">
    <property type="component" value="Unassembled WGS sequence"/>
</dbReference>
<protein>
    <recommendedName>
        <fullName evidence="3">Kinesin motor domain-containing protein</fullName>
    </recommendedName>
</protein>
<dbReference type="InterPro" id="IPR036961">
    <property type="entry name" value="Kinesin_motor_dom_sf"/>
</dbReference>
<dbReference type="Pfam" id="PF00225">
    <property type="entry name" value="Kinesin"/>
    <property type="match status" value="1"/>
</dbReference>
<keyword evidence="2" id="KW-0547">Nucleotide-binding</keyword>
<evidence type="ECO:0000256" key="2">
    <source>
        <dbReference type="PROSITE-ProRule" id="PRU00283"/>
    </source>
</evidence>
<dbReference type="PROSITE" id="PS50067">
    <property type="entry name" value="KINESIN_MOTOR_2"/>
    <property type="match status" value="1"/>
</dbReference>
<dbReference type="AlphaFoldDB" id="A0AAE0L5D1"/>
<evidence type="ECO:0000259" key="3">
    <source>
        <dbReference type="PROSITE" id="PS50067"/>
    </source>
</evidence>
<comment type="similarity">
    <text evidence="2">Belongs to the TRAFAC class myosin-kinesin ATPase superfamily. Kinesin family.</text>
</comment>
<accession>A0AAE0L5D1</accession>
<dbReference type="InterPro" id="IPR027640">
    <property type="entry name" value="Kinesin-like_fam"/>
</dbReference>
<feature type="binding site" evidence="2">
    <location>
        <begin position="174"/>
        <end position="181"/>
    </location>
    <ligand>
        <name>ATP</name>
        <dbReference type="ChEBI" id="CHEBI:30616"/>
    </ligand>
</feature>
<feature type="domain" description="Kinesin motor" evidence="3">
    <location>
        <begin position="86"/>
        <end position="394"/>
    </location>
</feature>
<sequence length="518" mass="56340">MTQEETVETVEESEEWKPEKGEYTALKGGSMGHMAGATDVGENDTRTRRVANAKTYMNGVAEYRLACAAESADVPSLGPSTCNWVNSRTFLRVRPLFEHETDRGEWNCASLINGTLVVHEGFEKMNKGAKVKALRHRTFPKIEPFMDDESTYEGLKYLVREAIAGGLTTLFMLGMTGSGKTYCTNIIHSRAPRDLFAELPAGSIVKLTCFEILGKRCFDLCGSEPKQEVQMRVGEDGATHARGVTERVARDPEELQELLQAAVGQREVAATGTNATSSRSHAVYRLQLENGGSYTVIDLAGNEGNLEMSQHSKKQMEEAAEINGSHSALRACLHARAVGSPHVPFRESVLTRVLRDPLTKADATTAVLSCLSPACTHLELTLRTLKSAMALMGDVKEAPAVESILKEYSVQKGGPSTWDRAALVAWLEEQPFGSHVTLPDNVTGPSIMKVAQARLAPFCGGDKEVAQELFTALRVASKEAAARDLQQRREIKSGAVQAQGLKSKVVQKRAPINPAAVQ</sequence>
<evidence type="ECO:0000313" key="5">
    <source>
        <dbReference type="Proteomes" id="UP001190700"/>
    </source>
</evidence>
<evidence type="ECO:0000313" key="4">
    <source>
        <dbReference type="EMBL" id="KAK3272330.1"/>
    </source>
</evidence>
<dbReference type="GO" id="GO:0016887">
    <property type="term" value="F:ATP hydrolysis activity"/>
    <property type="evidence" value="ECO:0007669"/>
    <property type="project" value="TreeGrafter"/>
</dbReference>
<dbReference type="GO" id="GO:0005874">
    <property type="term" value="C:microtubule"/>
    <property type="evidence" value="ECO:0007669"/>
    <property type="project" value="TreeGrafter"/>
</dbReference>
<dbReference type="InterPro" id="IPR001752">
    <property type="entry name" value="Kinesin_motor_dom"/>
</dbReference>
<dbReference type="PRINTS" id="PR00380">
    <property type="entry name" value="KINESINHEAVY"/>
</dbReference>
<dbReference type="GO" id="GO:0005871">
    <property type="term" value="C:kinesin complex"/>
    <property type="evidence" value="ECO:0007669"/>
    <property type="project" value="TreeGrafter"/>
</dbReference>
<evidence type="ECO:0000256" key="1">
    <source>
        <dbReference type="ARBA" id="ARBA00023175"/>
    </source>
</evidence>